<sequence length="325" mass="36114">MSSKLIVVLGATGNQGGSVIKTFLDDPAWRIRALTRNASSASAQRLQQSGVEVVQADLDDPASLEAAFQDANTIFAVTDFWNSFASPENRSKKRPDQPMNEWTYHYEKQQGMNVFDAAAKVPTLDRLIFSSLSDVSKRSNGKYKNVMHFDSKAHAAEYGRKTHPELWKKTSLIQIGWYISNFLSHPLLQPRKTAEGTYQFISGVRGDVHLPVIAAEEDAGPATRALALSPPGKNLIAYREWMTLNELSAIWGRVLGVSAEVVTLPEGESIPGVPDELKDELLDNWAYFNEFGYEGRGDPTVIHPRQVCDSHMVVNVANSYSLRFL</sequence>
<dbReference type="CDD" id="cd05251">
    <property type="entry name" value="NmrA_like_SDR_a"/>
    <property type="match status" value="1"/>
</dbReference>
<dbReference type="SUPFAM" id="SSF51735">
    <property type="entry name" value="NAD(P)-binding Rossmann-fold domains"/>
    <property type="match status" value="1"/>
</dbReference>
<evidence type="ECO:0000256" key="1">
    <source>
        <dbReference type="ARBA" id="ARBA00006328"/>
    </source>
</evidence>
<feature type="domain" description="NmrA-like" evidence="4">
    <location>
        <begin position="3"/>
        <end position="295"/>
    </location>
</feature>
<evidence type="ECO:0000259" key="4">
    <source>
        <dbReference type="Pfam" id="PF05368"/>
    </source>
</evidence>
<comment type="caution">
    <text evidence="5">The sequence shown here is derived from an EMBL/GenBank/DDBJ whole genome shotgun (WGS) entry which is preliminary data.</text>
</comment>
<reference evidence="5 6" key="1">
    <citation type="submission" date="2016-12" db="EMBL/GenBank/DDBJ databases">
        <title>The genomes of Aspergillus section Nigri reveals drivers in fungal speciation.</title>
        <authorList>
            <consortium name="DOE Joint Genome Institute"/>
            <person name="Vesth T.C."/>
            <person name="Nybo J."/>
            <person name="Theobald S."/>
            <person name="Brandl J."/>
            <person name="Frisvad J.C."/>
            <person name="Nielsen K.F."/>
            <person name="Lyhne E.K."/>
            <person name="Kogle M.E."/>
            <person name="Kuo A."/>
            <person name="Riley R."/>
            <person name="Clum A."/>
            <person name="Nolan M."/>
            <person name="Lipzen A."/>
            <person name="Salamov A."/>
            <person name="Henrissat B."/>
            <person name="Wiebenga A."/>
            <person name="De Vries R.P."/>
            <person name="Grigoriev I.V."/>
            <person name="Mortensen U.H."/>
            <person name="Andersen M.R."/>
            <person name="Baker S.E."/>
        </authorList>
    </citation>
    <scope>NUCLEOTIDE SEQUENCE [LARGE SCALE GENOMIC DNA]</scope>
    <source>
        <strain evidence="5 6">IBT 23096</strain>
    </source>
</reference>
<evidence type="ECO:0000256" key="3">
    <source>
        <dbReference type="ARBA" id="ARBA00023002"/>
    </source>
</evidence>
<dbReference type="EMBL" id="MSFO01000006">
    <property type="protein sequence ID" value="PLB47401.1"/>
    <property type="molecule type" value="Genomic_DNA"/>
</dbReference>
<dbReference type="Gene3D" id="3.90.25.10">
    <property type="entry name" value="UDP-galactose 4-epimerase, domain 1"/>
    <property type="match status" value="1"/>
</dbReference>
<evidence type="ECO:0000313" key="6">
    <source>
        <dbReference type="Proteomes" id="UP000234275"/>
    </source>
</evidence>
<organism evidence="5 6">
    <name type="scientific">Aspergillus steynii IBT 23096</name>
    <dbReference type="NCBI Taxonomy" id="1392250"/>
    <lineage>
        <taxon>Eukaryota</taxon>
        <taxon>Fungi</taxon>
        <taxon>Dikarya</taxon>
        <taxon>Ascomycota</taxon>
        <taxon>Pezizomycotina</taxon>
        <taxon>Eurotiomycetes</taxon>
        <taxon>Eurotiomycetidae</taxon>
        <taxon>Eurotiales</taxon>
        <taxon>Aspergillaceae</taxon>
        <taxon>Aspergillus</taxon>
        <taxon>Aspergillus subgen. Circumdati</taxon>
    </lineage>
</organism>
<evidence type="ECO:0000256" key="2">
    <source>
        <dbReference type="ARBA" id="ARBA00022857"/>
    </source>
</evidence>
<evidence type="ECO:0000313" key="5">
    <source>
        <dbReference type="EMBL" id="PLB47401.1"/>
    </source>
</evidence>
<name>A0A2I2G3E6_9EURO</name>
<dbReference type="Proteomes" id="UP000234275">
    <property type="component" value="Unassembled WGS sequence"/>
</dbReference>
<dbReference type="InterPro" id="IPR036291">
    <property type="entry name" value="NAD(P)-bd_dom_sf"/>
</dbReference>
<dbReference type="InterPro" id="IPR051164">
    <property type="entry name" value="NmrA-like_oxidored"/>
</dbReference>
<protein>
    <submittedName>
        <fullName evidence="5">Putative hscarg dehydrogenase</fullName>
    </submittedName>
</protein>
<proteinExistence type="inferred from homology"/>
<dbReference type="STRING" id="1392250.A0A2I2G3E6"/>
<dbReference type="RefSeq" id="XP_024702703.1">
    <property type="nucleotide sequence ID" value="XM_024845855.1"/>
</dbReference>
<keyword evidence="3" id="KW-0560">Oxidoreductase</keyword>
<dbReference type="GeneID" id="36553554"/>
<accession>A0A2I2G3E6</accession>
<dbReference type="GO" id="GO:0005634">
    <property type="term" value="C:nucleus"/>
    <property type="evidence" value="ECO:0007669"/>
    <property type="project" value="TreeGrafter"/>
</dbReference>
<keyword evidence="2" id="KW-0521">NADP</keyword>
<keyword evidence="6" id="KW-1185">Reference proteome</keyword>
<dbReference type="Pfam" id="PF05368">
    <property type="entry name" value="NmrA"/>
    <property type="match status" value="1"/>
</dbReference>
<dbReference type="VEuPathDB" id="FungiDB:P170DRAFT_388944"/>
<dbReference type="AlphaFoldDB" id="A0A2I2G3E6"/>
<comment type="similarity">
    <text evidence="1">Belongs to the NmrA-type oxidoreductase family.</text>
</comment>
<dbReference type="GO" id="GO:0016491">
    <property type="term" value="F:oxidoreductase activity"/>
    <property type="evidence" value="ECO:0007669"/>
    <property type="project" value="UniProtKB-KW"/>
</dbReference>
<dbReference type="PANTHER" id="PTHR42748">
    <property type="entry name" value="NITROGEN METABOLITE REPRESSION PROTEIN NMRA FAMILY MEMBER"/>
    <property type="match status" value="1"/>
</dbReference>
<dbReference type="Gene3D" id="3.40.50.720">
    <property type="entry name" value="NAD(P)-binding Rossmann-like Domain"/>
    <property type="match status" value="1"/>
</dbReference>
<dbReference type="PANTHER" id="PTHR42748:SF30">
    <property type="entry name" value="NMRA-LIKE DOMAIN-CONTAINING PROTEIN"/>
    <property type="match status" value="1"/>
</dbReference>
<gene>
    <name evidence="5" type="ORF">P170DRAFT_388944</name>
</gene>
<dbReference type="OrthoDB" id="3358371at2759"/>
<dbReference type="InterPro" id="IPR008030">
    <property type="entry name" value="NmrA-like"/>
</dbReference>